<reference evidence="2" key="1">
    <citation type="submission" date="2020-05" db="EMBL/GenBank/DDBJ databases">
        <title>Mycena genomes resolve the evolution of fungal bioluminescence.</title>
        <authorList>
            <person name="Tsai I.J."/>
        </authorList>
    </citation>
    <scope>NUCLEOTIDE SEQUENCE</scope>
    <source>
        <strain evidence="2">CCC161011</strain>
    </source>
</reference>
<feature type="compositionally biased region" description="Basic and acidic residues" evidence="1">
    <location>
        <begin position="30"/>
        <end position="44"/>
    </location>
</feature>
<name>A0A8H7DAY3_9AGAR</name>
<accession>A0A8H7DAY3</accession>
<evidence type="ECO:0000313" key="2">
    <source>
        <dbReference type="EMBL" id="KAF7365398.1"/>
    </source>
</evidence>
<sequence length="289" mass="32094">MSASALVDSTNSLKRASPDHRAGPSPKKQCSNDRKARCRGEESPTKPQAPSLEKLLRRLSKSADYATVKSLKGLVAGTGMTAMIQSLIEHVKAIVAERSQSLRDSKKLLQSELYLEWLREFDFVLAAVQNVLRAKIPQISTGKTLFSVLFHLIDQFISAVDAWQDCWSPAGPVERCSWVMTLVEEANDSSTDERSVTAVREAEASLERFDAVMALTVERFKSECAEYWQLSKAIGRKQETLARSCCLLSEQTGFGDADDMGFGLLVTTREAMLKWKEQSSDPEDSGYET</sequence>
<gene>
    <name evidence="2" type="ORF">MVEN_00412300</name>
</gene>
<feature type="compositionally biased region" description="Polar residues" evidence="1">
    <location>
        <begin position="1"/>
        <end position="14"/>
    </location>
</feature>
<dbReference type="AlphaFoldDB" id="A0A8H7DAY3"/>
<evidence type="ECO:0000256" key="1">
    <source>
        <dbReference type="SAM" id="MobiDB-lite"/>
    </source>
</evidence>
<protein>
    <submittedName>
        <fullName evidence="2">Uncharacterized protein</fullName>
    </submittedName>
</protein>
<dbReference type="EMBL" id="JACAZI010000003">
    <property type="protein sequence ID" value="KAF7365398.1"/>
    <property type="molecule type" value="Genomic_DNA"/>
</dbReference>
<dbReference type="OrthoDB" id="2945238at2759"/>
<evidence type="ECO:0000313" key="3">
    <source>
        <dbReference type="Proteomes" id="UP000620124"/>
    </source>
</evidence>
<proteinExistence type="predicted"/>
<keyword evidence="3" id="KW-1185">Reference proteome</keyword>
<feature type="region of interest" description="Disordered" evidence="1">
    <location>
        <begin position="1"/>
        <end position="50"/>
    </location>
</feature>
<organism evidence="2 3">
    <name type="scientific">Mycena venus</name>
    <dbReference type="NCBI Taxonomy" id="2733690"/>
    <lineage>
        <taxon>Eukaryota</taxon>
        <taxon>Fungi</taxon>
        <taxon>Dikarya</taxon>
        <taxon>Basidiomycota</taxon>
        <taxon>Agaricomycotina</taxon>
        <taxon>Agaricomycetes</taxon>
        <taxon>Agaricomycetidae</taxon>
        <taxon>Agaricales</taxon>
        <taxon>Marasmiineae</taxon>
        <taxon>Mycenaceae</taxon>
        <taxon>Mycena</taxon>
    </lineage>
</organism>
<dbReference type="Proteomes" id="UP000620124">
    <property type="component" value="Unassembled WGS sequence"/>
</dbReference>
<comment type="caution">
    <text evidence="2">The sequence shown here is derived from an EMBL/GenBank/DDBJ whole genome shotgun (WGS) entry which is preliminary data.</text>
</comment>